<dbReference type="OrthoDB" id="9812907at2"/>
<evidence type="ECO:0000256" key="3">
    <source>
        <dbReference type="PIRSR" id="PIRSR000103-1"/>
    </source>
</evidence>
<name>A0A4D7BB59_9HYPH</name>
<dbReference type="InterPro" id="IPR036291">
    <property type="entry name" value="NAD(P)-bd_dom_sf"/>
</dbReference>
<dbReference type="InterPro" id="IPR006115">
    <property type="entry name" value="6PGDH_NADP-bd"/>
</dbReference>
<dbReference type="Pfam" id="PF03446">
    <property type="entry name" value="NAD_binding_2"/>
    <property type="match status" value="1"/>
</dbReference>
<dbReference type="InterPro" id="IPR029154">
    <property type="entry name" value="HIBADH-like_NADP-bd"/>
</dbReference>
<dbReference type="SUPFAM" id="SSF51735">
    <property type="entry name" value="NAD(P)-binding Rossmann-fold domains"/>
    <property type="match status" value="1"/>
</dbReference>
<evidence type="ECO:0000256" key="1">
    <source>
        <dbReference type="ARBA" id="ARBA00023002"/>
    </source>
</evidence>
<dbReference type="PANTHER" id="PTHR43580:SF2">
    <property type="entry name" value="CYTOKINE-LIKE NUCLEAR FACTOR N-PAC"/>
    <property type="match status" value="1"/>
</dbReference>
<sequence>MTRIGFIGLGKLGLPVAMRLAKAGHDVIGFDRSADRRGEAAGRGLGLAGDGPAAVAGAAFVFTSLPDDAALKGALLADAGLVQALAGGAILVETSTVSPEASASVAEALAARDVGYLRSPVSGNPVLAEAGTLTAMASGPRAAFDLAVPVLEAFTKAQVYLGEAEQARYAKLAINLMIAVSAGMMADALVLAEKGEVPWAAMLDLMAESAVGSPMVKYKVPPLKTRDYSSTFSCGQMAKDLDLILGAASAAGLSLPYGDLARATYRDLIESGRSDADFIAAVERAEERAGLGPR</sequence>
<evidence type="ECO:0000259" key="4">
    <source>
        <dbReference type="Pfam" id="PF03446"/>
    </source>
</evidence>
<dbReference type="Gene3D" id="1.10.1040.10">
    <property type="entry name" value="N-(1-d-carboxylethyl)-l-norvaline Dehydrogenase, domain 2"/>
    <property type="match status" value="1"/>
</dbReference>
<dbReference type="GO" id="GO:0051287">
    <property type="term" value="F:NAD binding"/>
    <property type="evidence" value="ECO:0007669"/>
    <property type="project" value="InterPro"/>
</dbReference>
<dbReference type="Pfam" id="PF14833">
    <property type="entry name" value="NAD_binding_11"/>
    <property type="match status" value="1"/>
</dbReference>
<feature type="domain" description="3-hydroxyisobutyrate dehydrogenase-like NAD-binding" evidence="5">
    <location>
        <begin position="168"/>
        <end position="283"/>
    </location>
</feature>
<keyword evidence="7" id="KW-1185">Reference proteome</keyword>
<feature type="active site" evidence="3">
    <location>
        <position position="171"/>
    </location>
</feature>
<keyword evidence="2" id="KW-0520">NAD</keyword>
<evidence type="ECO:0000313" key="7">
    <source>
        <dbReference type="Proteomes" id="UP000298781"/>
    </source>
</evidence>
<dbReference type="RefSeq" id="WP_136960764.1">
    <property type="nucleotide sequence ID" value="NZ_CP039690.1"/>
</dbReference>
<dbReference type="InterPro" id="IPR051265">
    <property type="entry name" value="HIBADH-related_NP60_sf"/>
</dbReference>
<dbReference type="InterPro" id="IPR015815">
    <property type="entry name" value="HIBADH-related"/>
</dbReference>
<dbReference type="Gene3D" id="3.40.50.720">
    <property type="entry name" value="NAD(P)-binding Rossmann-like Domain"/>
    <property type="match status" value="1"/>
</dbReference>
<dbReference type="EMBL" id="CP039690">
    <property type="protein sequence ID" value="QCI65317.1"/>
    <property type="molecule type" value="Genomic_DNA"/>
</dbReference>
<dbReference type="PANTHER" id="PTHR43580">
    <property type="entry name" value="OXIDOREDUCTASE GLYR1-RELATED"/>
    <property type="match status" value="1"/>
</dbReference>
<dbReference type="PIRSF" id="PIRSF000103">
    <property type="entry name" value="HIBADH"/>
    <property type="match status" value="1"/>
</dbReference>
<dbReference type="InterPro" id="IPR008927">
    <property type="entry name" value="6-PGluconate_DH-like_C_sf"/>
</dbReference>
<keyword evidence="1" id="KW-0560">Oxidoreductase</keyword>
<accession>A0A4D7BB59</accession>
<reference evidence="6 7" key="1">
    <citation type="submission" date="2019-04" db="EMBL/GenBank/DDBJ databases">
        <title>Phreatobacter aquaticus sp. nov.</title>
        <authorList>
            <person name="Choi A."/>
        </authorList>
    </citation>
    <scope>NUCLEOTIDE SEQUENCE [LARGE SCALE GENOMIC DNA]</scope>
    <source>
        <strain evidence="6 7">KCTC 52518</strain>
    </source>
</reference>
<dbReference type="InterPro" id="IPR013328">
    <property type="entry name" value="6PGD_dom2"/>
</dbReference>
<evidence type="ECO:0000256" key="2">
    <source>
        <dbReference type="ARBA" id="ARBA00023027"/>
    </source>
</evidence>
<organism evidence="6 7">
    <name type="scientific">Phreatobacter stygius</name>
    <dbReference type="NCBI Taxonomy" id="1940610"/>
    <lineage>
        <taxon>Bacteria</taxon>
        <taxon>Pseudomonadati</taxon>
        <taxon>Pseudomonadota</taxon>
        <taxon>Alphaproteobacteria</taxon>
        <taxon>Hyphomicrobiales</taxon>
        <taxon>Phreatobacteraceae</taxon>
        <taxon>Phreatobacter</taxon>
    </lineage>
</organism>
<proteinExistence type="predicted"/>
<feature type="domain" description="6-phosphogluconate dehydrogenase NADP-binding" evidence="4">
    <location>
        <begin position="3"/>
        <end position="162"/>
    </location>
</feature>
<evidence type="ECO:0000259" key="5">
    <source>
        <dbReference type="Pfam" id="PF14833"/>
    </source>
</evidence>
<dbReference type="GO" id="GO:0016491">
    <property type="term" value="F:oxidoreductase activity"/>
    <property type="evidence" value="ECO:0007669"/>
    <property type="project" value="UniProtKB-KW"/>
</dbReference>
<dbReference type="GO" id="GO:0050661">
    <property type="term" value="F:NADP binding"/>
    <property type="evidence" value="ECO:0007669"/>
    <property type="project" value="InterPro"/>
</dbReference>
<dbReference type="SUPFAM" id="SSF48179">
    <property type="entry name" value="6-phosphogluconate dehydrogenase C-terminal domain-like"/>
    <property type="match status" value="1"/>
</dbReference>
<dbReference type="KEGG" id="pstg:E8M01_14520"/>
<dbReference type="AlphaFoldDB" id="A0A4D7BB59"/>
<dbReference type="Proteomes" id="UP000298781">
    <property type="component" value="Chromosome"/>
</dbReference>
<gene>
    <name evidence="6" type="ORF">E8M01_14520</name>
</gene>
<evidence type="ECO:0000313" key="6">
    <source>
        <dbReference type="EMBL" id="QCI65317.1"/>
    </source>
</evidence>
<protein>
    <submittedName>
        <fullName evidence="6">NAD(P)-dependent oxidoreductase</fullName>
    </submittedName>
</protein>